<organism evidence="1 2">
    <name type="scientific">Staphylococcus aureus</name>
    <dbReference type="NCBI Taxonomy" id="1280"/>
    <lineage>
        <taxon>Bacteria</taxon>
        <taxon>Bacillati</taxon>
        <taxon>Bacillota</taxon>
        <taxon>Bacilli</taxon>
        <taxon>Bacillales</taxon>
        <taxon>Staphylococcaceae</taxon>
        <taxon>Staphylococcus</taxon>
    </lineage>
</organism>
<accession>A0AAW4YFQ9</accession>
<reference evidence="1" key="2">
    <citation type="submission" date="2023-08" db="EMBL/GenBank/DDBJ databases">
        <authorList>
            <person name="Zhao H."/>
            <person name="Wang X."/>
        </authorList>
    </citation>
    <scope>NUCLEOTIDE SEQUENCE</scope>
    <source>
        <strain evidence="1">NC-4</strain>
    </source>
</reference>
<dbReference type="AlphaFoldDB" id="A0AAW4YFQ9"/>
<proteinExistence type="predicted"/>
<evidence type="ECO:0000313" key="1">
    <source>
        <dbReference type="EMBL" id="MCE3364540.1"/>
    </source>
</evidence>
<gene>
    <name evidence="1" type="ORF">LB359_20210</name>
</gene>
<feature type="non-terminal residue" evidence="1">
    <location>
        <position position="23"/>
    </location>
</feature>
<comment type="caution">
    <text evidence="1">The sequence shown here is derived from an EMBL/GenBank/DDBJ whole genome shotgun (WGS) entry which is preliminary data.</text>
</comment>
<reference evidence="1" key="1">
    <citation type="journal article" date="2021" name="Front Med (Lausanne)">
        <title>The Prevalence and Determinants of Fusidic Acid Resistance Among Methicillin-Resistant Staphylococcus aureus Clinical Isolates in China.</title>
        <authorList>
            <person name="Zhao H."/>
            <person name="Wang X."/>
            <person name="Wang B."/>
            <person name="Xu Y."/>
            <person name="Rao L."/>
            <person name="Wan B."/>
            <person name="Guo Y."/>
            <person name="Wu X."/>
            <person name="Yu J."/>
            <person name="Chen L."/>
            <person name="Li M."/>
            <person name="Yu F."/>
        </authorList>
    </citation>
    <scope>NUCLEOTIDE SEQUENCE</scope>
    <source>
        <strain evidence="1">NC-4</strain>
    </source>
</reference>
<dbReference type="EMBL" id="JAIUEN010000948">
    <property type="protein sequence ID" value="MCE3364540.1"/>
    <property type="molecule type" value="Genomic_DNA"/>
</dbReference>
<sequence length="23" mass="2702">MEQIITEFISRFGYAAIFILILL</sequence>
<evidence type="ECO:0000313" key="2">
    <source>
        <dbReference type="Proteomes" id="UP001200271"/>
    </source>
</evidence>
<protein>
    <submittedName>
        <fullName evidence="1">DedA family protein</fullName>
    </submittedName>
</protein>
<name>A0AAW4YFQ9_STAAU</name>
<dbReference type="Proteomes" id="UP001200271">
    <property type="component" value="Unassembled WGS sequence"/>
</dbReference>